<comment type="subcellular location">
    <subcellularLocation>
        <location evidence="4">Secreted</location>
        <location evidence="4">Extracellular space</location>
        <location evidence="4">Apoplast</location>
    </subcellularLocation>
</comment>
<dbReference type="Gene3D" id="2.40.480.10">
    <property type="entry name" value="Allene oxide cyclase-like"/>
    <property type="match status" value="1"/>
</dbReference>
<evidence type="ECO:0000256" key="3">
    <source>
        <dbReference type="ARBA" id="ARBA00022525"/>
    </source>
</evidence>
<proteinExistence type="inferred from homology"/>
<organism evidence="5">
    <name type="scientific">Zea mays</name>
    <name type="common">Maize</name>
    <dbReference type="NCBI Taxonomy" id="4577"/>
    <lineage>
        <taxon>Eukaryota</taxon>
        <taxon>Viridiplantae</taxon>
        <taxon>Streptophyta</taxon>
        <taxon>Embryophyta</taxon>
        <taxon>Tracheophyta</taxon>
        <taxon>Spermatophyta</taxon>
        <taxon>Magnoliopsida</taxon>
        <taxon>Liliopsida</taxon>
        <taxon>Poales</taxon>
        <taxon>Poaceae</taxon>
        <taxon>PACMAD clade</taxon>
        <taxon>Panicoideae</taxon>
        <taxon>Andropogonodae</taxon>
        <taxon>Andropogoneae</taxon>
        <taxon>Tripsacinae</taxon>
        <taxon>Zea</taxon>
    </lineage>
</organism>
<protein>
    <recommendedName>
        <fullName evidence="4">Dirigent protein</fullName>
    </recommendedName>
</protein>
<evidence type="ECO:0000256" key="2">
    <source>
        <dbReference type="ARBA" id="ARBA00011738"/>
    </source>
</evidence>
<accession>A0A3L6EGK5</accession>
<evidence type="ECO:0000256" key="1">
    <source>
        <dbReference type="ARBA" id="ARBA00010746"/>
    </source>
</evidence>
<dbReference type="EMBL" id="NCVQ01000006">
    <property type="protein sequence ID" value="PWZ20172.1"/>
    <property type="molecule type" value="Genomic_DNA"/>
</dbReference>
<comment type="similarity">
    <text evidence="1 4">Belongs to the plant dirigent protein family.</text>
</comment>
<gene>
    <name evidence="5" type="primary">DIR25_0</name>
    <name evidence="5" type="ORF">Zm00014a_016947</name>
</gene>
<name>A0A3L6EGK5_MAIZE</name>
<dbReference type="GO" id="GO:0048046">
    <property type="term" value="C:apoplast"/>
    <property type="evidence" value="ECO:0007669"/>
    <property type="project" value="UniProtKB-SubCell"/>
</dbReference>
<sequence>MDEGPIGSRWLRALTRPDALRPTAVTVVDERLRDSKEFGLPLDGTLQGVLVVGVADNGGHMVSVKASFAGDGADDSISFFGVRRDDQEESHVAVVGGTGRYTGASGFAVVRAAGVPETSGNNNKRLLPNEIAVGNNSTEETIVQFSTPLSNVHYSTVHSTAPIGNTGSSLQMLNADLLWPVTSSPVHILNLKNHVVEEKPTENEVNTSYLVLQAMIMWGNGWRMEFVRDAKILRRNFVIDLLSYKNNSCRYTIPANIQQRLINISTKE</sequence>
<comment type="subunit">
    <text evidence="2 4">Homodimer.</text>
</comment>
<dbReference type="ExpressionAtlas" id="A0A3L6EGK5">
    <property type="expression patterns" value="baseline"/>
</dbReference>
<dbReference type="GO" id="GO:0009699">
    <property type="term" value="P:phenylpropanoid biosynthetic process"/>
    <property type="evidence" value="ECO:0007669"/>
    <property type="project" value="UniProtKB-ARBA"/>
</dbReference>
<comment type="caution">
    <text evidence="5">The sequence shown here is derived from an EMBL/GenBank/DDBJ whole genome shotgun (WGS) entry which is preliminary data.</text>
</comment>
<dbReference type="PANTHER" id="PTHR46215:SF17">
    <property type="entry name" value="DIRIGENT PROTEIN"/>
    <property type="match status" value="1"/>
</dbReference>
<dbReference type="PANTHER" id="PTHR46215">
    <property type="entry name" value="DIRIGENT PROTEIN 24-RELATED"/>
    <property type="match status" value="1"/>
</dbReference>
<keyword evidence="4" id="KW-0052">Apoplast</keyword>
<evidence type="ECO:0000256" key="4">
    <source>
        <dbReference type="RuleBase" id="RU363099"/>
    </source>
</evidence>
<keyword evidence="3 4" id="KW-0964">Secreted</keyword>
<reference evidence="5" key="1">
    <citation type="journal article" date="2018" name="Nat. Genet.">
        <title>Extensive intraspecific gene order and gene structural variations between Mo17 and other maize genomes.</title>
        <authorList>
            <person name="Sun S."/>
            <person name="Zhou Y."/>
            <person name="Chen J."/>
            <person name="Shi J."/>
            <person name="Zhao H."/>
            <person name="Zhao H."/>
            <person name="Song W."/>
            <person name="Zhang M."/>
            <person name="Cui Y."/>
            <person name="Dong X."/>
            <person name="Liu H."/>
            <person name="Ma X."/>
            <person name="Jiao Y."/>
            <person name="Wang B."/>
            <person name="Wei X."/>
            <person name="Stein J.C."/>
            <person name="Glaubitz J.C."/>
            <person name="Lu F."/>
            <person name="Yu G."/>
            <person name="Liang C."/>
            <person name="Fengler K."/>
            <person name="Li B."/>
            <person name="Rafalski A."/>
            <person name="Schnable P.S."/>
            <person name="Ware D.H."/>
            <person name="Buckler E.S."/>
            <person name="Lai J."/>
        </authorList>
    </citation>
    <scope>NUCLEOTIDE SEQUENCE [LARGE SCALE GENOMIC DNA]</scope>
    <source>
        <tissue evidence="5">Seedling</tissue>
    </source>
</reference>
<dbReference type="Proteomes" id="UP000251960">
    <property type="component" value="Chromosome 5"/>
</dbReference>
<dbReference type="InterPro" id="IPR004265">
    <property type="entry name" value="Dirigent"/>
</dbReference>
<comment type="function">
    <text evidence="4">Dirigent proteins impart stereoselectivity on the phenoxy radical-coupling reaction, yielding optically active lignans from two molecules of coniferyl alcohol in the biosynthesis of lignans, flavonolignans, and alkaloids and thus plays a central role in plant secondary metabolism.</text>
</comment>
<dbReference type="Pfam" id="PF03018">
    <property type="entry name" value="Dirigent"/>
    <property type="match status" value="1"/>
</dbReference>
<dbReference type="AlphaFoldDB" id="A0A3L6EGK5"/>
<evidence type="ECO:0000313" key="5">
    <source>
        <dbReference type="EMBL" id="PWZ20172.1"/>
    </source>
</evidence>
<dbReference type="InterPro" id="IPR044859">
    <property type="entry name" value="Allene_oxi_cyc_Dirigent"/>
</dbReference>